<evidence type="ECO:0000259" key="8">
    <source>
        <dbReference type="PROSITE" id="PS50048"/>
    </source>
</evidence>
<feature type="compositionally biased region" description="Polar residues" evidence="7">
    <location>
        <begin position="66"/>
        <end position="81"/>
    </location>
</feature>
<feature type="region of interest" description="Disordered" evidence="7">
    <location>
        <begin position="303"/>
        <end position="326"/>
    </location>
</feature>
<feature type="compositionally biased region" description="Polar residues" evidence="7">
    <location>
        <begin position="937"/>
        <end position="953"/>
    </location>
</feature>
<feature type="compositionally biased region" description="Basic residues" evidence="7">
    <location>
        <begin position="463"/>
        <end position="472"/>
    </location>
</feature>
<dbReference type="GO" id="GO:0000981">
    <property type="term" value="F:DNA-binding transcription factor activity, RNA polymerase II-specific"/>
    <property type="evidence" value="ECO:0007669"/>
    <property type="project" value="InterPro"/>
</dbReference>
<comment type="subcellular location">
    <subcellularLocation>
        <location evidence="1">Nucleus</location>
    </subcellularLocation>
</comment>
<feature type="compositionally biased region" description="Basic and acidic residues" evidence="7">
    <location>
        <begin position="404"/>
        <end position="418"/>
    </location>
</feature>
<dbReference type="CDD" id="cd12148">
    <property type="entry name" value="fungal_TF_MHR"/>
    <property type="match status" value="1"/>
</dbReference>
<dbReference type="GO" id="GO:0000976">
    <property type="term" value="F:transcription cis-regulatory region binding"/>
    <property type="evidence" value="ECO:0007669"/>
    <property type="project" value="TreeGrafter"/>
</dbReference>
<dbReference type="InterPro" id="IPR051089">
    <property type="entry name" value="prtT"/>
</dbReference>
<evidence type="ECO:0000313" key="10">
    <source>
        <dbReference type="Proteomes" id="UP000092993"/>
    </source>
</evidence>
<evidence type="ECO:0000256" key="1">
    <source>
        <dbReference type="ARBA" id="ARBA00004123"/>
    </source>
</evidence>
<evidence type="ECO:0000256" key="5">
    <source>
        <dbReference type="ARBA" id="ARBA00023163"/>
    </source>
</evidence>
<gene>
    <name evidence="9" type="primary">priB_0</name>
    <name evidence="9" type="ORF">A0H81_07908</name>
</gene>
<name>A0A1C7M5N7_GRIFR</name>
<dbReference type="PANTHER" id="PTHR31845">
    <property type="entry name" value="FINGER DOMAIN PROTEIN, PUTATIVE-RELATED"/>
    <property type="match status" value="1"/>
</dbReference>
<dbReference type="PROSITE" id="PS50048">
    <property type="entry name" value="ZN2_CY6_FUNGAL_2"/>
    <property type="match status" value="1"/>
</dbReference>
<evidence type="ECO:0000256" key="3">
    <source>
        <dbReference type="ARBA" id="ARBA00023015"/>
    </source>
</evidence>
<dbReference type="AlphaFoldDB" id="A0A1C7M5N7"/>
<keyword evidence="2" id="KW-0479">Metal-binding</keyword>
<sequence length="1074" mass="118142">MDPGQFDVLQGGINQHYDRRPAQQAQNARFPTYSQSFGGTPQQIFSFVNPQVPQINPSFATNLFYPGSSNDTTRNQSSQSFPVYGRPTAATQQTPSNVNFYGGDDSRLQYPSLSSDVRISQQPRAALESNINPSGRSLPRFDRNGGSQSIFTPAFDPAFASLDAQREDVALFSAGRASTSEQLTGMHVAKRPRGDDGDGDGGVENDGDGLSDNGVQGKTEGSKTKPPGACARCKGLKVRCEFKTDPDTCKRCLNGGHECIIPGRKKRRAPPKRELLLGQIREQAAKIETLIQQLEEANRRANQVASNQANAPSPTHSNTTTDLPHRHARGTSEYITKPDVLNWIAKAKESIEAFGGYINMGGPGVTKEMLGGDSIGIDDVSDPDETEYEISVENVDGEVSEADGAGRDEGVESERAMSGDEDIGTGSGWTRSHTSRGSSGTQKLASLPCEATPIGLMANLSLKKNRRRHSSRSRSEASADEQDEPVGLANDDYFRPSPNAEHPISYAKHQTPYILRNGLVSPADVEQLFKIYFDYMNCSLSLLDPVLYTAQKTYWRSPFLFTVICAIASRHYASRPELHPQAMNCARLAAGTALIGGQKSVEVVQAYILLSLYPVPARNWEDDRCWIYLGLAIRMATDLNLHHPNTAQFENELYAREMLNRTRTWLNCFNVDRSMASQYGKAPVINNLDYIANHSEFWWNSSPYNIPGFDVHLCAYNAELKVIADYRSRIFNDPNHPVGLNKSLDIAQLASEVDDTLARLWETWSARIRETKIDTPHSRFRMGLLKLAYSYARMTVLSFAFQQSFGKTSSSEMGQAFLWRCLRAATDVATAALHDVGIPSQRIFMSHGPEAQSVFMTFACAFLIKLLSPKFASYLSREKRLEIRNLVEQVSDLLGSPEVAVDDRHGPKLYSRFLKGLLSTPLARIDHSPGAVKRVPKSNSASRPPSRSDNVPETASARQSLSPPPARPSPQSLPASLSPPPADPLAHIPMGMARSFPSHIGLPDDNVSNIDFGASEFYSPPLPFDAELLQSMQSLTGSGWPDMVIPGFSWMENLQPDADVQMRFDPSVGINSSS</sequence>
<feature type="region of interest" description="Disordered" evidence="7">
    <location>
        <begin position="460"/>
        <end position="494"/>
    </location>
</feature>
<evidence type="ECO:0000256" key="6">
    <source>
        <dbReference type="ARBA" id="ARBA00023242"/>
    </source>
</evidence>
<reference evidence="9 10" key="1">
    <citation type="submission" date="2016-03" db="EMBL/GenBank/DDBJ databases">
        <title>Whole genome sequencing of Grifola frondosa 9006-11.</title>
        <authorList>
            <person name="Min B."/>
            <person name="Park H."/>
            <person name="Kim J.-G."/>
            <person name="Cho H."/>
            <person name="Oh Y.-L."/>
            <person name="Kong W.-S."/>
            <person name="Choi I.-G."/>
        </authorList>
    </citation>
    <scope>NUCLEOTIDE SEQUENCE [LARGE SCALE GENOMIC DNA]</scope>
    <source>
        <strain evidence="9 10">9006-11</strain>
    </source>
</reference>
<keyword evidence="3" id="KW-0805">Transcription regulation</keyword>
<protein>
    <submittedName>
        <fullName evidence="9">Protein priB</fullName>
    </submittedName>
</protein>
<dbReference type="InterPro" id="IPR001138">
    <property type="entry name" value="Zn2Cys6_DnaBD"/>
</dbReference>
<dbReference type="OMA" id="RCKGLKV"/>
<feature type="compositionally biased region" description="Low complexity" evidence="7">
    <location>
        <begin position="428"/>
        <end position="441"/>
    </location>
</feature>
<dbReference type="GO" id="GO:0005634">
    <property type="term" value="C:nucleus"/>
    <property type="evidence" value="ECO:0007669"/>
    <property type="project" value="UniProtKB-SubCell"/>
</dbReference>
<keyword evidence="5" id="KW-0804">Transcription</keyword>
<dbReference type="PANTHER" id="PTHR31845:SF19">
    <property type="entry name" value="TRANSCRIPTION FACTOR DOMAIN-CONTAINING PROTEIN"/>
    <property type="match status" value="1"/>
</dbReference>
<feature type="region of interest" description="Disordered" evidence="7">
    <location>
        <begin position="182"/>
        <end position="228"/>
    </location>
</feature>
<dbReference type="EMBL" id="LUGG01000009">
    <property type="protein sequence ID" value="OBZ72273.1"/>
    <property type="molecule type" value="Genomic_DNA"/>
</dbReference>
<evidence type="ECO:0000313" key="9">
    <source>
        <dbReference type="EMBL" id="OBZ72273.1"/>
    </source>
</evidence>
<dbReference type="SUPFAM" id="SSF57701">
    <property type="entry name" value="Zn2/Cys6 DNA-binding domain"/>
    <property type="match status" value="1"/>
</dbReference>
<organism evidence="9 10">
    <name type="scientific">Grifola frondosa</name>
    <name type="common">Maitake</name>
    <name type="synonym">Polyporus frondosus</name>
    <dbReference type="NCBI Taxonomy" id="5627"/>
    <lineage>
        <taxon>Eukaryota</taxon>
        <taxon>Fungi</taxon>
        <taxon>Dikarya</taxon>
        <taxon>Basidiomycota</taxon>
        <taxon>Agaricomycotina</taxon>
        <taxon>Agaricomycetes</taxon>
        <taxon>Polyporales</taxon>
        <taxon>Grifolaceae</taxon>
        <taxon>Grifola</taxon>
    </lineage>
</organism>
<dbReference type="Proteomes" id="UP000092993">
    <property type="component" value="Unassembled WGS sequence"/>
</dbReference>
<keyword evidence="6" id="KW-0539">Nucleus</keyword>
<dbReference type="STRING" id="5627.A0A1C7M5N7"/>
<dbReference type="CDD" id="cd00067">
    <property type="entry name" value="GAL4"/>
    <property type="match status" value="1"/>
</dbReference>
<feature type="region of interest" description="Disordered" evidence="7">
    <location>
        <begin position="928"/>
        <end position="990"/>
    </location>
</feature>
<dbReference type="SMART" id="SM00906">
    <property type="entry name" value="Fungal_trans"/>
    <property type="match status" value="1"/>
</dbReference>
<dbReference type="InterPro" id="IPR036864">
    <property type="entry name" value="Zn2-C6_fun-type_DNA-bd_sf"/>
</dbReference>
<dbReference type="SMART" id="SM00066">
    <property type="entry name" value="GAL4"/>
    <property type="match status" value="1"/>
</dbReference>
<comment type="caution">
    <text evidence="9">The sequence shown here is derived from an EMBL/GenBank/DDBJ whole genome shotgun (WGS) entry which is preliminary data.</text>
</comment>
<evidence type="ECO:0000256" key="4">
    <source>
        <dbReference type="ARBA" id="ARBA00023125"/>
    </source>
</evidence>
<feature type="region of interest" description="Disordered" evidence="7">
    <location>
        <begin position="399"/>
        <end position="446"/>
    </location>
</feature>
<dbReference type="PROSITE" id="PS00463">
    <property type="entry name" value="ZN2_CY6_FUNGAL_1"/>
    <property type="match status" value="1"/>
</dbReference>
<dbReference type="GO" id="GO:0006351">
    <property type="term" value="P:DNA-templated transcription"/>
    <property type="evidence" value="ECO:0007669"/>
    <property type="project" value="InterPro"/>
</dbReference>
<feature type="region of interest" description="Disordered" evidence="7">
    <location>
        <begin position="66"/>
        <end position="95"/>
    </location>
</feature>
<dbReference type="Pfam" id="PF04082">
    <property type="entry name" value="Fungal_trans"/>
    <property type="match status" value="1"/>
</dbReference>
<accession>A0A1C7M5N7</accession>
<dbReference type="InterPro" id="IPR007219">
    <property type="entry name" value="XnlR_reg_dom"/>
</dbReference>
<feature type="compositionally biased region" description="Polar residues" evidence="7">
    <location>
        <begin position="303"/>
        <end position="322"/>
    </location>
</feature>
<evidence type="ECO:0000256" key="7">
    <source>
        <dbReference type="SAM" id="MobiDB-lite"/>
    </source>
</evidence>
<feature type="domain" description="Zn(2)-C6 fungal-type" evidence="8">
    <location>
        <begin position="229"/>
        <end position="261"/>
    </location>
</feature>
<feature type="compositionally biased region" description="Acidic residues" evidence="7">
    <location>
        <begin position="197"/>
        <end position="209"/>
    </location>
</feature>
<dbReference type="Gene3D" id="4.10.240.10">
    <property type="entry name" value="Zn(2)-C6 fungal-type DNA-binding domain"/>
    <property type="match status" value="1"/>
</dbReference>
<dbReference type="GO" id="GO:0008270">
    <property type="term" value="F:zinc ion binding"/>
    <property type="evidence" value="ECO:0007669"/>
    <property type="project" value="InterPro"/>
</dbReference>
<evidence type="ECO:0000256" key="2">
    <source>
        <dbReference type="ARBA" id="ARBA00022723"/>
    </source>
</evidence>
<dbReference type="OrthoDB" id="39175at2759"/>
<keyword evidence="10" id="KW-1185">Reference proteome</keyword>
<keyword evidence="4" id="KW-0238">DNA-binding</keyword>
<proteinExistence type="predicted"/>